<dbReference type="HAMAP" id="MF_01161">
    <property type="entry name" value="tRNA_Ile_lys_synt"/>
    <property type="match status" value="1"/>
</dbReference>
<dbReference type="Pfam" id="PF01171">
    <property type="entry name" value="ATP_bind_3"/>
    <property type="match status" value="1"/>
</dbReference>
<comment type="subcellular location">
    <subcellularLocation>
        <location evidence="1 8">Cytoplasm</location>
    </subcellularLocation>
</comment>
<proteinExistence type="inferred from homology"/>
<feature type="domain" description="Lysidine-tRNA(Ile) synthetase C-terminal" evidence="9">
    <location>
        <begin position="363"/>
        <end position="440"/>
    </location>
</feature>
<name>A0ABS3BNB7_9GAMM</name>
<dbReference type="Pfam" id="PF11734">
    <property type="entry name" value="TilS_C"/>
    <property type="match status" value="1"/>
</dbReference>
<dbReference type="NCBIfam" id="TIGR02433">
    <property type="entry name" value="lysidine_TilS_C"/>
    <property type="match status" value="1"/>
</dbReference>
<evidence type="ECO:0000313" key="10">
    <source>
        <dbReference type="EMBL" id="MBN7771680.1"/>
    </source>
</evidence>
<dbReference type="Gene3D" id="1.20.59.20">
    <property type="match status" value="1"/>
</dbReference>
<evidence type="ECO:0000256" key="3">
    <source>
        <dbReference type="ARBA" id="ARBA00022598"/>
    </source>
</evidence>
<dbReference type="RefSeq" id="WP_206558362.1">
    <property type="nucleotide sequence ID" value="NZ_JAFKDB010000023.1"/>
</dbReference>
<sequence>MKAGGNTTAGTEWPEDLLGPILNLPDYHQLWVAFSGGLDSSLLLQVVAAAHPAVRALHINHQLQPNHEDTERTCREVCERLGVSLNVHRVSVDAEDGGIEAAAREARYEAFHSVIGPGDLLLMAHHADDQAETVLFRMLRGSGVRGLAGMPRTRALRRGHLFRPWLGISRARLLQVASERGIPWVEDPSNVSEVHDRNFLRHSVMPRLSERWPGLLKRIAYSARACAESEALNRRLAEMQWADCGDDEGRVRLVRFSSLTGLERKNLVCWWIRSNGFALPGVSDWDAVLSVLVHAAPDRNPELVGDGFCIRRYRHHLYLVPEVEVPSGSEVLTVGRTLRWGYWSLRLVPANDGTTTETSHPEIRVSTRQGGERVRFTENGPSRSLKTWLQERGVPPWERPVLPLVSEIRDGHDEWVAIGDLWTSGRYSGSAHAAGWRLIVERDCD</sequence>
<dbReference type="SUPFAM" id="SSF52402">
    <property type="entry name" value="Adenine nucleotide alpha hydrolases-like"/>
    <property type="match status" value="1"/>
</dbReference>
<dbReference type="PANTHER" id="PTHR43033">
    <property type="entry name" value="TRNA(ILE)-LYSIDINE SYNTHASE-RELATED"/>
    <property type="match status" value="1"/>
</dbReference>
<comment type="catalytic activity">
    <reaction evidence="7 8">
        <text>cytidine(34) in tRNA(Ile2) + L-lysine + ATP = lysidine(34) in tRNA(Ile2) + AMP + diphosphate + H(+)</text>
        <dbReference type="Rhea" id="RHEA:43744"/>
        <dbReference type="Rhea" id="RHEA-COMP:10625"/>
        <dbReference type="Rhea" id="RHEA-COMP:10670"/>
        <dbReference type="ChEBI" id="CHEBI:15378"/>
        <dbReference type="ChEBI" id="CHEBI:30616"/>
        <dbReference type="ChEBI" id="CHEBI:32551"/>
        <dbReference type="ChEBI" id="CHEBI:33019"/>
        <dbReference type="ChEBI" id="CHEBI:82748"/>
        <dbReference type="ChEBI" id="CHEBI:83665"/>
        <dbReference type="ChEBI" id="CHEBI:456215"/>
        <dbReference type="EC" id="6.3.4.19"/>
    </reaction>
</comment>
<dbReference type="SMART" id="SM00977">
    <property type="entry name" value="TilS_C"/>
    <property type="match status" value="1"/>
</dbReference>
<dbReference type="Proteomes" id="UP000664344">
    <property type="component" value="Unassembled WGS sequence"/>
</dbReference>
<gene>
    <name evidence="8 10" type="primary">tilS</name>
    <name evidence="10" type="ORF">JYP53_17365</name>
</gene>
<dbReference type="CDD" id="cd01992">
    <property type="entry name" value="TilS_N"/>
    <property type="match status" value="1"/>
</dbReference>
<feature type="binding site" evidence="8">
    <location>
        <begin position="35"/>
        <end position="40"/>
    </location>
    <ligand>
        <name>ATP</name>
        <dbReference type="ChEBI" id="CHEBI:30616"/>
    </ligand>
</feature>
<dbReference type="Pfam" id="PF09179">
    <property type="entry name" value="TilS"/>
    <property type="match status" value="1"/>
</dbReference>
<organism evidence="10 11">
    <name type="scientific">Marinobacter daepoensis</name>
    <dbReference type="NCBI Taxonomy" id="262077"/>
    <lineage>
        <taxon>Bacteria</taxon>
        <taxon>Pseudomonadati</taxon>
        <taxon>Pseudomonadota</taxon>
        <taxon>Gammaproteobacteria</taxon>
        <taxon>Pseudomonadales</taxon>
        <taxon>Marinobacteraceae</taxon>
        <taxon>Marinobacter</taxon>
    </lineage>
</organism>
<evidence type="ECO:0000256" key="1">
    <source>
        <dbReference type="ARBA" id="ARBA00004496"/>
    </source>
</evidence>
<dbReference type="InterPro" id="IPR012795">
    <property type="entry name" value="tRNA_Ile_lys_synt_N"/>
</dbReference>
<keyword evidence="5 8" id="KW-0547">Nucleotide-binding</keyword>
<keyword evidence="4 8" id="KW-0819">tRNA processing</keyword>
<evidence type="ECO:0000313" key="11">
    <source>
        <dbReference type="Proteomes" id="UP000664344"/>
    </source>
</evidence>
<protein>
    <recommendedName>
        <fullName evidence="8">tRNA(Ile)-lysidine synthase</fullName>
        <ecNumber evidence="8">6.3.4.19</ecNumber>
    </recommendedName>
    <alternativeName>
        <fullName evidence="8">tRNA(Ile)-2-lysyl-cytidine synthase</fullName>
    </alternativeName>
    <alternativeName>
        <fullName evidence="8">tRNA(Ile)-lysidine synthetase</fullName>
    </alternativeName>
</protein>
<evidence type="ECO:0000256" key="7">
    <source>
        <dbReference type="ARBA" id="ARBA00048539"/>
    </source>
</evidence>
<dbReference type="InterPro" id="IPR015262">
    <property type="entry name" value="tRNA_Ile_lys_synt_subst-bd"/>
</dbReference>
<evidence type="ECO:0000256" key="2">
    <source>
        <dbReference type="ARBA" id="ARBA00022490"/>
    </source>
</evidence>
<evidence type="ECO:0000256" key="5">
    <source>
        <dbReference type="ARBA" id="ARBA00022741"/>
    </source>
</evidence>
<dbReference type="SUPFAM" id="SSF56037">
    <property type="entry name" value="PheT/TilS domain"/>
    <property type="match status" value="1"/>
</dbReference>
<evidence type="ECO:0000256" key="6">
    <source>
        <dbReference type="ARBA" id="ARBA00022840"/>
    </source>
</evidence>
<keyword evidence="3 8" id="KW-0436">Ligase</keyword>
<evidence type="ECO:0000256" key="8">
    <source>
        <dbReference type="HAMAP-Rule" id="MF_01161"/>
    </source>
</evidence>
<keyword evidence="11" id="KW-1185">Reference proteome</keyword>
<dbReference type="InterPro" id="IPR012796">
    <property type="entry name" value="Lysidine-tRNA-synth_C"/>
</dbReference>
<dbReference type="GO" id="GO:0032267">
    <property type="term" value="F:tRNA(Ile)-lysidine synthase activity"/>
    <property type="evidence" value="ECO:0007669"/>
    <property type="project" value="UniProtKB-EC"/>
</dbReference>
<dbReference type="PANTHER" id="PTHR43033:SF1">
    <property type="entry name" value="TRNA(ILE)-LYSIDINE SYNTHASE-RELATED"/>
    <property type="match status" value="1"/>
</dbReference>
<comment type="caution">
    <text evidence="10">The sequence shown here is derived from an EMBL/GenBank/DDBJ whole genome shotgun (WGS) entry which is preliminary data.</text>
</comment>
<keyword evidence="2 8" id="KW-0963">Cytoplasm</keyword>
<dbReference type="InterPro" id="IPR012094">
    <property type="entry name" value="tRNA_Ile_lys_synt"/>
</dbReference>
<dbReference type="EC" id="6.3.4.19" evidence="8"/>
<dbReference type="EMBL" id="JAFKDB010000023">
    <property type="protein sequence ID" value="MBN7771680.1"/>
    <property type="molecule type" value="Genomic_DNA"/>
</dbReference>
<comment type="similarity">
    <text evidence="8">Belongs to the tRNA(Ile)-lysidine synthase family.</text>
</comment>
<reference evidence="10 11" key="1">
    <citation type="submission" date="2021-02" db="EMBL/GenBank/DDBJ databases">
        <title>PHA producing bacteria isolated from coastal sediment in Guangdong, Shenzhen.</title>
        <authorList>
            <person name="Zheng W."/>
            <person name="Yu S."/>
            <person name="Huang Y."/>
        </authorList>
    </citation>
    <scope>NUCLEOTIDE SEQUENCE [LARGE SCALE GENOMIC DNA]</scope>
    <source>
        <strain evidence="10 11">TN21-5</strain>
    </source>
</reference>
<dbReference type="SUPFAM" id="SSF82829">
    <property type="entry name" value="MesJ substrate recognition domain-like"/>
    <property type="match status" value="1"/>
</dbReference>
<evidence type="ECO:0000259" key="9">
    <source>
        <dbReference type="SMART" id="SM00977"/>
    </source>
</evidence>
<comment type="function">
    <text evidence="8">Ligates lysine onto the cytidine present at position 34 of the AUA codon-specific tRNA(Ile) that contains the anticodon CAU, in an ATP-dependent manner. Cytidine is converted to lysidine, thus changing the amino acid specificity of the tRNA from methionine to isoleucine.</text>
</comment>
<dbReference type="InterPro" id="IPR011063">
    <property type="entry name" value="TilS/TtcA_N"/>
</dbReference>
<keyword evidence="6 8" id="KW-0067">ATP-binding</keyword>
<accession>A0ABS3BNB7</accession>
<evidence type="ECO:0000256" key="4">
    <source>
        <dbReference type="ARBA" id="ARBA00022694"/>
    </source>
</evidence>
<dbReference type="NCBIfam" id="TIGR02432">
    <property type="entry name" value="lysidine_TilS_N"/>
    <property type="match status" value="1"/>
</dbReference>
<comment type="domain">
    <text evidence="8">The N-terminal region contains the highly conserved SGGXDS motif, predicted to be a P-loop motif involved in ATP binding.</text>
</comment>
<dbReference type="Gene3D" id="3.40.50.620">
    <property type="entry name" value="HUPs"/>
    <property type="match status" value="1"/>
</dbReference>
<dbReference type="InterPro" id="IPR014729">
    <property type="entry name" value="Rossmann-like_a/b/a_fold"/>
</dbReference>